<accession>A0A1G4TH65</accession>
<evidence type="ECO:0000313" key="4">
    <source>
        <dbReference type="Proteomes" id="UP000198889"/>
    </source>
</evidence>
<feature type="domain" description="Inner membrane protein YgaP-like transmembrane" evidence="2">
    <location>
        <begin position="94"/>
        <end position="155"/>
    </location>
</feature>
<keyword evidence="4" id="KW-1185">Reference proteome</keyword>
<dbReference type="STRING" id="177413.SAMN05660859_2972"/>
<dbReference type="EMBL" id="FMTP01000004">
    <property type="protein sequence ID" value="SCW80721.1"/>
    <property type="molecule type" value="Genomic_DNA"/>
</dbReference>
<dbReference type="Proteomes" id="UP000198889">
    <property type="component" value="Unassembled WGS sequence"/>
</dbReference>
<proteinExistence type="predicted"/>
<feature type="transmembrane region" description="Helical" evidence="1">
    <location>
        <begin position="126"/>
        <end position="151"/>
    </location>
</feature>
<sequence length="160" mass="17206">MTAGGTAGQSICQPKCPALDDRRIDALVAFLKTLTDKRLEPLLEPPAAARREERGGSAGGLTHLYLRYNDCKFMQSLYVESGRNGPAALRKPAMTRNIGPVDKAVRIVLGLVLLSLIFVLEGDLRWIGLIGVVPLLTALMGNCPLYSVFGLSTCPVAGRK</sequence>
<evidence type="ECO:0000313" key="3">
    <source>
        <dbReference type="EMBL" id="SCW80721.1"/>
    </source>
</evidence>
<reference evidence="4" key="1">
    <citation type="submission" date="2016-10" db="EMBL/GenBank/DDBJ databases">
        <authorList>
            <person name="Varghese N."/>
            <person name="Submissions S."/>
        </authorList>
    </citation>
    <scope>NUCLEOTIDE SEQUENCE [LARGE SCALE GENOMIC DNA]</scope>
    <source>
        <strain evidence="4">CGMCC 1.1761</strain>
    </source>
</reference>
<keyword evidence="1" id="KW-0812">Transmembrane</keyword>
<feature type="transmembrane region" description="Helical" evidence="1">
    <location>
        <begin position="104"/>
        <end position="120"/>
    </location>
</feature>
<evidence type="ECO:0000256" key="1">
    <source>
        <dbReference type="SAM" id="Phobius"/>
    </source>
</evidence>
<name>A0A1G4TH65_9HYPH</name>
<dbReference type="InterPro" id="IPR021309">
    <property type="entry name" value="YgaP-like_TM"/>
</dbReference>
<keyword evidence="1" id="KW-0472">Membrane</keyword>
<dbReference type="Pfam" id="PF11127">
    <property type="entry name" value="YgaP-like_TM"/>
    <property type="match status" value="1"/>
</dbReference>
<gene>
    <name evidence="3" type="ORF">SAMN05660859_2972</name>
</gene>
<keyword evidence="1" id="KW-1133">Transmembrane helix</keyword>
<protein>
    <recommendedName>
        <fullName evidence="2">Inner membrane protein YgaP-like transmembrane domain-containing protein</fullName>
    </recommendedName>
</protein>
<evidence type="ECO:0000259" key="2">
    <source>
        <dbReference type="Pfam" id="PF11127"/>
    </source>
</evidence>
<organism evidence="3 4">
    <name type="scientific">Ancylobacter rudongensis</name>
    <dbReference type="NCBI Taxonomy" id="177413"/>
    <lineage>
        <taxon>Bacteria</taxon>
        <taxon>Pseudomonadati</taxon>
        <taxon>Pseudomonadota</taxon>
        <taxon>Alphaproteobacteria</taxon>
        <taxon>Hyphomicrobiales</taxon>
        <taxon>Xanthobacteraceae</taxon>
        <taxon>Ancylobacter</taxon>
    </lineage>
</organism>
<dbReference type="AlphaFoldDB" id="A0A1G4TH65"/>